<keyword evidence="7" id="KW-1185">Reference proteome</keyword>
<reference evidence="7" key="1">
    <citation type="journal article" date="2019" name="Int. J. Syst. Evol. Microbiol.">
        <title>The Global Catalogue of Microorganisms (GCM) 10K type strain sequencing project: providing services to taxonomists for standard genome sequencing and annotation.</title>
        <authorList>
            <consortium name="The Broad Institute Genomics Platform"/>
            <consortium name="The Broad Institute Genome Sequencing Center for Infectious Disease"/>
            <person name="Wu L."/>
            <person name="Ma J."/>
        </authorList>
    </citation>
    <scope>NUCLEOTIDE SEQUENCE [LARGE SCALE GENOMIC DNA]</scope>
    <source>
        <strain evidence="7">JCM 16026</strain>
    </source>
</reference>
<dbReference type="InterPro" id="IPR007318">
    <property type="entry name" value="Phopholipid_MeTrfase"/>
</dbReference>
<keyword evidence="4 5" id="KW-0472">Membrane</keyword>
<comment type="caution">
    <text evidence="6">The sequence shown here is derived from an EMBL/GenBank/DDBJ whole genome shotgun (WGS) entry which is preliminary data.</text>
</comment>
<feature type="transmembrane region" description="Helical" evidence="5">
    <location>
        <begin position="30"/>
        <end position="49"/>
    </location>
</feature>
<evidence type="ECO:0000313" key="7">
    <source>
        <dbReference type="Proteomes" id="UP001501599"/>
    </source>
</evidence>
<organism evidence="6 7">
    <name type="scientific">Agrococcus versicolor</name>
    <dbReference type="NCBI Taxonomy" id="501482"/>
    <lineage>
        <taxon>Bacteria</taxon>
        <taxon>Bacillati</taxon>
        <taxon>Actinomycetota</taxon>
        <taxon>Actinomycetes</taxon>
        <taxon>Micrococcales</taxon>
        <taxon>Microbacteriaceae</taxon>
        <taxon>Agrococcus</taxon>
    </lineage>
</organism>
<proteinExistence type="predicted"/>
<feature type="transmembrane region" description="Helical" evidence="5">
    <location>
        <begin position="136"/>
        <end position="154"/>
    </location>
</feature>
<evidence type="ECO:0000313" key="6">
    <source>
        <dbReference type="EMBL" id="GAA2175012.1"/>
    </source>
</evidence>
<evidence type="ECO:0000256" key="5">
    <source>
        <dbReference type="SAM" id="Phobius"/>
    </source>
</evidence>
<dbReference type="Proteomes" id="UP001501599">
    <property type="component" value="Unassembled WGS sequence"/>
</dbReference>
<comment type="subcellular location">
    <subcellularLocation>
        <location evidence="1">Endomembrane system</location>
        <topology evidence="1">Multi-pass membrane protein</topology>
    </subcellularLocation>
</comment>
<feature type="transmembrane region" description="Helical" evidence="5">
    <location>
        <begin position="166"/>
        <end position="185"/>
    </location>
</feature>
<feature type="transmembrane region" description="Helical" evidence="5">
    <location>
        <begin position="56"/>
        <end position="75"/>
    </location>
</feature>
<dbReference type="Pfam" id="PF04191">
    <property type="entry name" value="PEMT"/>
    <property type="match status" value="1"/>
</dbReference>
<sequence length="288" mass="29732">MQALAGAAWWIGVLVSPAVQDATLGTLPAAAVAAFDVPLFVLASAIAAAGVRWAAWLATAWTCLVAVGMAGYATVTQLAGLGAVLMLAAAAASVAACLLLVLGRIPGGLVTRGPFAFALAPLGTTRTHVARTARQIVVFWGSALVVAPAIIALVELRWRLRLDAPPIVQALGVVLLLAASALGIASARALSTLGEGTPLPSAQTRRLVVAGPYRWVRNPMAISGLAQGVAVGLAIGSWMVVAWAAAGSLVWNHVIRPEEEADLLARFGDAFADYRDRVRCWVPRTPTA</sequence>
<dbReference type="EMBL" id="BAAAQT010000006">
    <property type="protein sequence ID" value="GAA2175012.1"/>
    <property type="molecule type" value="Genomic_DNA"/>
</dbReference>
<evidence type="ECO:0000256" key="2">
    <source>
        <dbReference type="ARBA" id="ARBA00022692"/>
    </source>
</evidence>
<gene>
    <name evidence="6" type="ORF">GCM10009846_23180</name>
</gene>
<evidence type="ECO:0000256" key="4">
    <source>
        <dbReference type="ARBA" id="ARBA00023136"/>
    </source>
</evidence>
<keyword evidence="2 5" id="KW-0812">Transmembrane</keyword>
<dbReference type="Gene3D" id="1.20.120.1630">
    <property type="match status" value="1"/>
</dbReference>
<evidence type="ECO:0000256" key="3">
    <source>
        <dbReference type="ARBA" id="ARBA00022989"/>
    </source>
</evidence>
<evidence type="ECO:0000256" key="1">
    <source>
        <dbReference type="ARBA" id="ARBA00004127"/>
    </source>
</evidence>
<accession>A0ABP5MK93</accession>
<feature type="transmembrane region" description="Helical" evidence="5">
    <location>
        <begin position="81"/>
        <end position="102"/>
    </location>
</feature>
<keyword evidence="3 5" id="KW-1133">Transmembrane helix</keyword>
<protein>
    <submittedName>
        <fullName evidence="6">Isoprenylcysteine carboxylmethyltransferase family protein</fullName>
    </submittedName>
</protein>
<feature type="transmembrane region" description="Helical" evidence="5">
    <location>
        <begin position="224"/>
        <end position="246"/>
    </location>
</feature>
<name>A0ABP5MK93_9MICO</name>